<accession>A0A7R8CVM3</accession>
<dbReference type="Proteomes" id="UP000675881">
    <property type="component" value="Chromosome 4"/>
</dbReference>
<evidence type="ECO:0000313" key="1">
    <source>
        <dbReference type="EMBL" id="CAF2912108.1"/>
    </source>
</evidence>
<reference evidence="1" key="1">
    <citation type="submission" date="2021-02" db="EMBL/GenBank/DDBJ databases">
        <authorList>
            <person name="Bekaert M."/>
        </authorList>
    </citation>
    <scope>NUCLEOTIDE SEQUENCE</scope>
    <source>
        <strain evidence="1">IoA-00</strain>
    </source>
</reference>
<sequence length="278" mass="32006">MGMRNKIGEKVRQIQYIKREGKPALNVVPQAYSESIPLNKGKKADIHALLLFCTFRDGFNVVPGIQKDCFRILQEMSFHFENEEDFFGALSFDEVDIKNRFVIETQTQTMYGDCKKVQAAMLQARNTKERQFEIIDEIEVCGIKIFAVIFDLGNKTFLSQLGILQPDQFTFLTPHGDHAQPGPVEALHRFRSIILGQHHNQWIQNLSVEMENFEKETLNLFDSVYAPSEMIREFVLPRHQSNAKQQLNRPTPPGIRRSSNKGLTSLLQPLINRRKIST</sequence>
<organism evidence="1 2">
    <name type="scientific">Lepeophtheirus salmonis</name>
    <name type="common">Salmon louse</name>
    <name type="synonym">Caligus salmonis</name>
    <dbReference type="NCBI Taxonomy" id="72036"/>
    <lineage>
        <taxon>Eukaryota</taxon>
        <taxon>Metazoa</taxon>
        <taxon>Ecdysozoa</taxon>
        <taxon>Arthropoda</taxon>
        <taxon>Crustacea</taxon>
        <taxon>Multicrustacea</taxon>
        <taxon>Hexanauplia</taxon>
        <taxon>Copepoda</taxon>
        <taxon>Siphonostomatoida</taxon>
        <taxon>Caligidae</taxon>
        <taxon>Lepeophtheirus</taxon>
    </lineage>
</organism>
<name>A0A7R8CVM3_LEPSM</name>
<evidence type="ECO:0000313" key="2">
    <source>
        <dbReference type="Proteomes" id="UP000675881"/>
    </source>
</evidence>
<dbReference type="EMBL" id="HG994583">
    <property type="protein sequence ID" value="CAF2912108.1"/>
    <property type="molecule type" value="Genomic_DNA"/>
</dbReference>
<proteinExistence type="predicted"/>
<keyword evidence="2" id="KW-1185">Reference proteome</keyword>
<protein>
    <submittedName>
        <fullName evidence="1">(salmon louse) hypothetical protein</fullName>
    </submittedName>
</protein>
<gene>
    <name evidence="1" type="ORF">LSAA_8560</name>
</gene>
<dbReference type="AlphaFoldDB" id="A0A7R8CVM3"/>